<protein>
    <submittedName>
        <fullName evidence="2">Uncharacterized protein</fullName>
    </submittedName>
</protein>
<keyword evidence="3" id="KW-1185">Reference proteome</keyword>
<evidence type="ECO:0000256" key="1">
    <source>
        <dbReference type="SAM" id="Phobius"/>
    </source>
</evidence>
<dbReference type="AlphaFoldDB" id="A0A0P9FAL6"/>
<comment type="caution">
    <text evidence="2">The sequence shown here is derived from an EMBL/GenBank/DDBJ whole genome shotgun (WGS) entry which is preliminary data.</text>
</comment>
<keyword evidence="1" id="KW-0472">Membrane</keyword>
<proteinExistence type="predicted"/>
<evidence type="ECO:0000313" key="3">
    <source>
        <dbReference type="Proteomes" id="UP000050509"/>
    </source>
</evidence>
<dbReference type="Proteomes" id="UP000050509">
    <property type="component" value="Unassembled WGS sequence"/>
</dbReference>
<feature type="transmembrane region" description="Helical" evidence="1">
    <location>
        <begin position="36"/>
        <end position="58"/>
    </location>
</feature>
<gene>
    <name evidence="2" type="ORF">SE17_08055</name>
</gene>
<keyword evidence="1" id="KW-0812">Transmembrane</keyword>
<sequence>MSQGLTPEDRERIAEEERIRLKTQAKEGFKMLGKMYLVAGAVFLFVMICACLFFLGVFSK</sequence>
<reference evidence="2 3" key="1">
    <citation type="submission" date="2015-09" db="EMBL/GenBank/DDBJ databases">
        <title>Draft genome sequence of Kouleothrix aurantiaca JCM 19913.</title>
        <authorList>
            <person name="Hemp J."/>
        </authorList>
    </citation>
    <scope>NUCLEOTIDE SEQUENCE [LARGE SCALE GENOMIC DNA]</scope>
    <source>
        <strain evidence="2 3">COM-B</strain>
    </source>
</reference>
<accession>A0A0P9FAL6</accession>
<name>A0A0P9FAL6_9CHLR</name>
<dbReference type="EMBL" id="LJCR01000196">
    <property type="protein sequence ID" value="KPV53710.1"/>
    <property type="molecule type" value="Genomic_DNA"/>
</dbReference>
<keyword evidence="1" id="KW-1133">Transmembrane helix</keyword>
<organism evidence="2 3">
    <name type="scientific">Kouleothrix aurantiaca</name>
    <dbReference type="NCBI Taxonomy" id="186479"/>
    <lineage>
        <taxon>Bacteria</taxon>
        <taxon>Bacillati</taxon>
        <taxon>Chloroflexota</taxon>
        <taxon>Chloroflexia</taxon>
        <taxon>Chloroflexales</taxon>
        <taxon>Roseiflexineae</taxon>
        <taxon>Roseiflexaceae</taxon>
        <taxon>Kouleothrix</taxon>
    </lineage>
</organism>
<evidence type="ECO:0000313" key="2">
    <source>
        <dbReference type="EMBL" id="KPV53710.1"/>
    </source>
</evidence>